<dbReference type="CDD" id="cd01383">
    <property type="entry name" value="MYSc_Myo8"/>
    <property type="match status" value="1"/>
</dbReference>
<dbReference type="Pfam" id="PF25369">
    <property type="entry name" value="SH3_VIII-1_N"/>
    <property type="match status" value="1"/>
</dbReference>
<dbReference type="Gene3D" id="1.10.10.820">
    <property type="match status" value="1"/>
</dbReference>
<evidence type="ECO:0000256" key="5">
    <source>
        <dbReference type="ARBA" id="ARBA00023123"/>
    </source>
</evidence>
<evidence type="ECO:0000256" key="2">
    <source>
        <dbReference type="ARBA" id="ARBA00022741"/>
    </source>
</evidence>
<dbReference type="OrthoDB" id="6108017at2759"/>
<evidence type="ECO:0000256" key="7">
    <source>
        <dbReference type="ARBA" id="ARBA00023203"/>
    </source>
</evidence>
<feature type="non-terminal residue" evidence="11">
    <location>
        <position position="1"/>
    </location>
</feature>
<dbReference type="GO" id="GO:0016459">
    <property type="term" value="C:myosin complex"/>
    <property type="evidence" value="ECO:0007669"/>
    <property type="project" value="UniProtKB-KW"/>
</dbReference>
<dbReference type="PANTHER" id="PTHR13140:SF706">
    <property type="entry name" value="DILUTE CLASS UNCONVENTIONAL MYOSIN, ISOFORM C"/>
    <property type="match status" value="1"/>
</dbReference>
<evidence type="ECO:0000259" key="10">
    <source>
        <dbReference type="PROSITE" id="PS51844"/>
    </source>
</evidence>
<evidence type="ECO:0000256" key="4">
    <source>
        <dbReference type="ARBA" id="ARBA00022860"/>
    </source>
</evidence>
<dbReference type="Pfam" id="PF00063">
    <property type="entry name" value="Myosin_head"/>
    <property type="match status" value="2"/>
</dbReference>
<dbReference type="Gene3D" id="3.40.850.10">
    <property type="entry name" value="Kinesin motor domain"/>
    <property type="match status" value="2"/>
</dbReference>
<dbReference type="GO" id="GO:0005516">
    <property type="term" value="F:calmodulin binding"/>
    <property type="evidence" value="ECO:0007669"/>
    <property type="project" value="UniProtKB-KW"/>
</dbReference>
<dbReference type="AlphaFoldDB" id="A0A7J9HIN3"/>
<keyword evidence="7 8" id="KW-0009">Actin-binding</keyword>
<comment type="similarity">
    <text evidence="8">Belongs to the TRAFAC class myosin-kinesin ATPase superfamily. Myosin family.</text>
</comment>
<protein>
    <recommendedName>
        <fullName evidence="13">Myosin motor domain-containing protein</fullName>
    </recommendedName>
</protein>
<name>A0A7J9HIN3_9ROSI</name>
<feature type="domain" description="Myosin N-terminal SH3-like" evidence="10">
    <location>
        <begin position="1"/>
        <end position="37"/>
    </location>
</feature>
<dbReference type="Proteomes" id="UP000593560">
    <property type="component" value="Unassembled WGS sequence"/>
</dbReference>
<dbReference type="PROSITE" id="PS50096">
    <property type="entry name" value="IQ"/>
    <property type="match status" value="1"/>
</dbReference>
<evidence type="ECO:0000256" key="1">
    <source>
        <dbReference type="ARBA" id="ARBA00022737"/>
    </source>
</evidence>
<dbReference type="GO" id="GO:0005524">
    <property type="term" value="F:ATP binding"/>
    <property type="evidence" value="ECO:0007669"/>
    <property type="project" value="UniProtKB-UniRule"/>
</dbReference>
<keyword evidence="6 8" id="KW-0505">Motor protein</keyword>
<evidence type="ECO:0008006" key="13">
    <source>
        <dbReference type="Google" id="ProtNLM"/>
    </source>
</evidence>
<feature type="domain" description="Myosin motor" evidence="9">
    <location>
        <begin position="59"/>
        <end position="678"/>
    </location>
</feature>
<evidence type="ECO:0000259" key="9">
    <source>
        <dbReference type="PROSITE" id="PS51456"/>
    </source>
</evidence>
<dbReference type="GO" id="GO:0051015">
    <property type="term" value="F:actin filament binding"/>
    <property type="evidence" value="ECO:0007669"/>
    <property type="project" value="TreeGrafter"/>
</dbReference>
<organism evidence="11 12">
    <name type="scientific">Gossypium harknessii</name>
    <dbReference type="NCBI Taxonomy" id="34285"/>
    <lineage>
        <taxon>Eukaryota</taxon>
        <taxon>Viridiplantae</taxon>
        <taxon>Streptophyta</taxon>
        <taxon>Embryophyta</taxon>
        <taxon>Tracheophyta</taxon>
        <taxon>Spermatophyta</taxon>
        <taxon>Magnoliopsida</taxon>
        <taxon>eudicotyledons</taxon>
        <taxon>Gunneridae</taxon>
        <taxon>Pentapetalae</taxon>
        <taxon>rosids</taxon>
        <taxon>malvids</taxon>
        <taxon>Malvales</taxon>
        <taxon>Malvaceae</taxon>
        <taxon>Malvoideae</taxon>
        <taxon>Gossypium</taxon>
    </lineage>
</organism>
<evidence type="ECO:0000313" key="11">
    <source>
        <dbReference type="EMBL" id="MBA0809706.1"/>
    </source>
</evidence>
<dbReference type="InterPro" id="IPR036022">
    <property type="entry name" value="MYSc_Myo8"/>
</dbReference>
<sequence length="697" mass="78088">MWGSGTIQSTSGEESIVSLSIGNVIKVSTSQLLPANPGILEGVNDLIQLSYLNEPSSKAGPVLIAVNPFKDVQIYGKDFVTSYREKATDSPHVFAIADNAYNEMMNEFHNLNLSCSGETGAGKTETAKFAMQYLASLGGGYGGKECKILQTHCILEAFGNAKTSRNDSSSRFVSSSSPLSFAHCSLLKGKLIDIHFTALGKISGANIQTCKHERLNLKMANEYNYLVQSDCLVINGVDDGQKFQKLKEAFDIVQICKEEQEQVFAMLAAVLWLGNISFQVIDKENHVEALADEALTSAATLIGCAPHELMQAISTHRIQVGKDSIAKKLTLQQAIDTRDALAKFIYASLFDWLVEQINNSLEAGKKHIGRSISIVDIYGFESLKKNSFEQFCINYANERLQQHFNRHLFKLEQEEYDLEGIDWTKVVFEDKQECLDLFEKKPLGILSLLDEESNAPNSTDFTLANKLKQHLNSNSYFKGDRGRAFGVLHFAGEVLYDTNGFLDKNRDPLSSEVVQLLSSCDGQLPQLFAKKMFNQPLQSVTSLDTPMQSVALQFKGQLFKLMHQLESTRSHFICCIKPNSKQLPGTYEEDLVLQQLRCFGIFEVIRISRSGYPTRMTHQAFTERYGFLLSEPIVSQDPLSISVALLKQFNVLPQMYQIGYSKLFLRTGQISALEDRRKQVLRGVIEVQKYFRGHRAR</sequence>
<dbReference type="InterPro" id="IPR036961">
    <property type="entry name" value="Kinesin_motor_dom_sf"/>
</dbReference>
<keyword evidence="3 8" id="KW-0067">ATP-binding</keyword>
<evidence type="ECO:0000256" key="6">
    <source>
        <dbReference type="ARBA" id="ARBA00023175"/>
    </source>
</evidence>
<dbReference type="InterPro" id="IPR004009">
    <property type="entry name" value="SH3_Myosin"/>
</dbReference>
<dbReference type="InterPro" id="IPR027417">
    <property type="entry name" value="P-loop_NTPase"/>
</dbReference>
<dbReference type="FunFam" id="1.20.58.530:FF:000013">
    <property type="entry name" value="Unconventional myosin-XIX"/>
    <property type="match status" value="1"/>
</dbReference>
<dbReference type="EMBL" id="JABFAD010000009">
    <property type="protein sequence ID" value="MBA0809706.1"/>
    <property type="molecule type" value="Genomic_DNA"/>
</dbReference>
<keyword evidence="4" id="KW-0112">Calmodulin-binding</keyword>
<evidence type="ECO:0000313" key="12">
    <source>
        <dbReference type="Proteomes" id="UP000593560"/>
    </source>
</evidence>
<dbReference type="PROSITE" id="PS51844">
    <property type="entry name" value="SH3_LIKE"/>
    <property type="match status" value="1"/>
</dbReference>
<dbReference type="InterPro" id="IPR057535">
    <property type="entry name" value="MYO1-3_N_SH3"/>
</dbReference>
<keyword evidence="5 8" id="KW-0518">Myosin</keyword>
<dbReference type="GO" id="GO:0007015">
    <property type="term" value="P:actin filament organization"/>
    <property type="evidence" value="ECO:0007669"/>
    <property type="project" value="TreeGrafter"/>
</dbReference>
<evidence type="ECO:0000256" key="3">
    <source>
        <dbReference type="ARBA" id="ARBA00022840"/>
    </source>
</evidence>
<dbReference type="Gene3D" id="1.20.120.720">
    <property type="entry name" value="Myosin VI head, motor domain, U50 subdomain"/>
    <property type="match status" value="1"/>
</dbReference>
<keyword evidence="12" id="KW-1185">Reference proteome</keyword>
<dbReference type="GO" id="GO:0000146">
    <property type="term" value="F:microfilament motor activity"/>
    <property type="evidence" value="ECO:0007669"/>
    <property type="project" value="TreeGrafter"/>
</dbReference>
<dbReference type="Gene3D" id="1.20.5.4820">
    <property type="match status" value="1"/>
</dbReference>
<evidence type="ECO:0000256" key="8">
    <source>
        <dbReference type="PROSITE-ProRule" id="PRU00782"/>
    </source>
</evidence>
<keyword evidence="2 8" id="KW-0547">Nucleotide-binding</keyword>
<feature type="binding site" evidence="8">
    <location>
        <begin position="117"/>
        <end position="124"/>
    </location>
    <ligand>
        <name>ATP</name>
        <dbReference type="ChEBI" id="CHEBI:30616"/>
    </ligand>
</feature>
<comment type="caution">
    <text evidence="11">The sequence shown here is derived from an EMBL/GenBank/DDBJ whole genome shotgun (WGS) entry which is preliminary data.</text>
</comment>
<dbReference type="GO" id="GO:0005737">
    <property type="term" value="C:cytoplasm"/>
    <property type="evidence" value="ECO:0007669"/>
    <property type="project" value="TreeGrafter"/>
</dbReference>
<dbReference type="Gene3D" id="1.20.58.530">
    <property type="match status" value="1"/>
</dbReference>
<dbReference type="GO" id="GO:0016020">
    <property type="term" value="C:membrane"/>
    <property type="evidence" value="ECO:0007669"/>
    <property type="project" value="TreeGrafter"/>
</dbReference>
<dbReference type="SUPFAM" id="SSF52540">
    <property type="entry name" value="P-loop containing nucleoside triphosphate hydrolases"/>
    <property type="match status" value="1"/>
</dbReference>
<dbReference type="PRINTS" id="PR00193">
    <property type="entry name" value="MYOSINHEAVY"/>
</dbReference>
<dbReference type="SMART" id="SM00242">
    <property type="entry name" value="MYSc"/>
    <property type="match status" value="1"/>
</dbReference>
<dbReference type="PANTHER" id="PTHR13140">
    <property type="entry name" value="MYOSIN"/>
    <property type="match status" value="1"/>
</dbReference>
<gene>
    <name evidence="11" type="ORF">Gohar_025336</name>
</gene>
<dbReference type="InterPro" id="IPR001609">
    <property type="entry name" value="Myosin_head_motor_dom-like"/>
</dbReference>
<keyword evidence="1" id="KW-0677">Repeat</keyword>
<reference evidence="11 12" key="1">
    <citation type="journal article" date="2019" name="Genome Biol. Evol.">
        <title>Insights into the evolution of the New World diploid cottons (Gossypium, subgenus Houzingenia) based on genome sequencing.</title>
        <authorList>
            <person name="Grover C.E."/>
            <person name="Arick M.A. 2nd"/>
            <person name="Thrash A."/>
            <person name="Conover J.L."/>
            <person name="Sanders W.S."/>
            <person name="Peterson D.G."/>
            <person name="Frelichowski J.E."/>
            <person name="Scheffler J.A."/>
            <person name="Scheffler B.E."/>
            <person name="Wendel J.F."/>
        </authorList>
    </citation>
    <scope>NUCLEOTIDE SEQUENCE [LARGE SCALE GENOMIC DNA]</scope>
    <source>
        <strain evidence="11">0</strain>
        <tissue evidence="11">Leaf</tissue>
    </source>
</reference>
<proteinExistence type="inferred from homology"/>
<dbReference type="PROSITE" id="PS51456">
    <property type="entry name" value="MYOSIN_MOTOR"/>
    <property type="match status" value="1"/>
</dbReference>
<feature type="region of interest" description="Actin-binding" evidence="8">
    <location>
        <begin position="558"/>
        <end position="580"/>
    </location>
</feature>
<accession>A0A7J9HIN3</accession>